<dbReference type="EMBL" id="CP053697">
    <property type="protein sequence ID" value="QKE63864.1"/>
    <property type="molecule type" value="Genomic_DNA"/>
</dbReference>
<keyword evidence="2" id="KW-1133">Transmembrane helix</keyword>
<evidence type="ECO:0000313" key="4">
    <source>
        <dbReference type="EMBL" id="QKE63864.1"/>
    </source>
</evidence>
<gene>
    <name evidence="4" type="ORF">HNE05_11050</name>
</gene>
<reference evidence="4" key="1">
    <citation type="submission" date="2020-07" db="EMBL/GenBank/DDBJ databases">
        <title>Nitrate ammonifying Pseudomonas campi sp. nov. isolated from German agricultural grassland.</title>
        <authorList>
            <person name="Timsy T."/>
            <person name="Ulrich A."/>
            <person name="Spanner T."/>
            <person name="Foesel B."/>
            <person name="Kolb S."/>
            <person name="Horn M.A."/>
            <person name="Behrendt U."/>
        </authorList>
    </citation>
    <scope>NUCLEOTIDE SEQUENCE</scope>
    <source>
        <strain evidence="4">S1-A32-2</strain>
    </source>
</reference>
<evidence type="ECO:0000313" key="5">
    <source>
        <dbReference type="Proteomes" id="UP000501379"/>
    </source>
</evidence>
<feature type="chain" id="PRO_5026884691" description="Translation initiation factor 2 (IF-2, GTPase)" evidence="3">
    <location>
        <begin position="21"/>
        <end position="136"/>
    </location>
</feature>
<sequence>MRTGPLSLLLTTLLFAPLLAAEEVPAAPASATSSLAPTTSSVDNPATAPQATPAESPASDSTAATDGERDSALLSRLRQENQRLKLKLKEAQAQRPDQLLSEQQMWFAVGAGTALLAFIVGRLSGGRRNKRQSQWV</sequence>
<keyword evidence="2" id="KW-0812">Transmembrane</keyword>
<keyword evidence="3" id="KW-0732">Signal</keyword>
<evidence type="ECO:0000256" key="1">
    <source>
        <dbReference type="SAM" id="MobiDB-lite"/>
    </source>
</evidence>
<dbReference type="AlphaFoldDB" id="A0A6M8F5L0"/>
<feature type="signal peptide" evidence="3">
    <location>
        <begin position="1"/>
        <end position="20"/>
    </location>
</feature>
<keyword evidence="2" id="KW-0472">Membrane</keyword>
<keyword evidence="5" id="KW-1185">Reference proteome</keyword>
<dbReference type="Proteomes" id="UP000501379">
    <property type="component" value="Chromosome"/>
</dbReference>
<accession>A0A6M8F5L0</accession>
<feature type="region of interest" description="Disordered" evidence="1">
    <location>
        <begin position="26"/>
        <end position="74"/>
    </location>
</feature>
<dbReference type="KEGG" id="pcam:HNE05_11050"/>
<evidence type="ECO:0000256" key="3">
    <source>
        <dbReference type="SAM" id="SignalP"/>
    </source>
</evidence>
<feature type="transmembrane region" description="Helical" evidence="2">
    <location>
        <begin position="105"/>
        <end position="123"/>
    </location>
</feature>
<organism evidence="4 5">
    <name type="scientific">Aquipseudomonas campi</name>
    <dbReference type="NCBI Taxonomy" id="2731681"/>
    <lineage>
        <taxon>Bacteria</taxon>
        <taxon>Pseudomonadati</taxon>
        <taxon>Pseudomonadota</taxon>
        <taxon>Gammaproteobacteria</taxon>
        <taxon>Pseudomonadales</taxon>
        <taxon>Pseudomonadaceae</taxon>
        <taxon>Aquipseudomonas</taxon>
    </lineage>
</organism>
<evidence type="ECO:0000256" key="2">
    <source>
        <dbReference type="SAM" id="Phobius"/>
    </source>
</evidence>
<feature type="compositionally biased region" description="Low complexity" evidence="1">
    <location>
        <begin position="26"/>
        <end position="42"/>
    </location>
</feature>
<proteinExistence type="predicted"/>
<dbReference type="RefSeq" id="WP_173208155.1">
    <property type="nucleotide sequence ID" value="NZ_CP053697.2"/>
</dbReference>
<protein>
    <recommendedName>
        <fullName evidence="6">Translation initiation factor 2 (IF-2, GTPase)</fullName>
    </recommendedName>
</protein>
<name>A0A6M8F5L0_9GAMM</name>
<evidence type="ECO:0008006" key="6">
    <source>
        <dbReference type="Google" id="ProtNLM"/>
    </source>
</evidence>